<dbReference type="InterPro" id="IPR050628">
    <property type="entry name" value="SNF2_RAD54_helicase_TF"/>
</dbReference>
<dbReference type="CDD" id="cd18008">
    <property type="entry name" value="DEXDc_SHPRH-like"/>
    <property type="match status" value="1"/>
</dbReference>
<keyword evidence="8" id="KW-0862">Zinc</keyword>
<dbReference type="InterPro" id="IPR049730">
    <property type="entry name" value="SNF2/RAD54-like_C"/>
</dbReference>
<evidence type="ECO:0008006" key="17">
    <source>
        <dbReference type="Google" id="ProtNLM"/>
    </source>
</evidence>
<dbReference type="RefSeq" id="XP_040781882.1">
    <property type="nucleotide sequence ID" value="XM_040916421.1"/>
</dbReference>
<evidence type="ECO:0000256" key="9">
    <source>
        <dbReference type="ARBA" id="ARBA00022840"/>
    </source>
</evidence>
<evidence type="ECO:0000259" key="12">
    <source>
        <dbReference type="PROSITE" id="PS50089"/>
    </source>
</evidence>
<dbReference type="EMBL" id="MU032344">
    <property type="protein sequence ID" value="KAF3770921.1"/>
    <property type="molecule type" value="Genomic_DNA"/>
</dbReference>
<dbReference type="GO" id="GO:0006289">
    <property type="term" value="P:nucleotide-excision repair"/>
    <property type="evidence" value="ECO:0007669"/>
    <property type="project" value="TreeGrafter"/>
</dbReference>
<dbReference type="GO" id="GO:0008270">
    <property type="term" value="F:zinc ion binding"/>
    <property type="evidence" value="ECO:0007669"/>
    <property type="project" value="UniProtKB-KW"/>
</dbReference>
<feature type="domain" description="RING-type" evidence="12">
    <location>
        <begin position="448"/>
        <end position="488"/>
    </location>
</feature>
<feature type="domain" description="Helicase C-terminal" evidence="14">
    <location>
        <begin position="529"/>
        <end position="686"/>
    </location>
</feature>
<dbReference type="CDD" id="cd18793">
    <property type="entry name" value="SF2_C_SNF"/>
    <property type="match status" value="1"/>
</dbReference>
<evidence type="ECO:0000256" key="11">
    <source>
        <dbReference type="SAM" id="MobiDB-lite"/>
    </source>
</evidence>
<name>A0A9P4YD89_CRYP1</name>
<dbReference type="InterPro" id="IPR038718">
    <property type="entry name" value="SNF2-like_sf"/>
</dbReference>
<dbReference type="GO" id="GO:0005524">
    <property type="term" value="F:ATP binding"/>
    <property type="evidence" value="ECO:0007669"/>
    <property type="project" value="UniProtKB-KW"/>
</dbReference>
<dbReference type="Pfam" id="PF00271">
    <property type="entry name" value="Helicase_C"/>
    <property type="match status" value="1"/>
</dbReference>
<dbReference type="InterPro" id="IPR001841">
    <property type="entry name" value="Znf_RING"/>
</dbReference>
<dbReference type="PROSITE" id="PS00518">
    <property type="entry name" value="ZF_RING_1"/>
    <property type="match status" value="1"/>
</dbReference>
<dbReference type="GO" id="GO:0004386">
    <property type="term" value="F:helicase activity"/>
    <property type="evidence" value="ECO:0007669"/>
    <property type="project" value="UniProtKB-KW"/>
</dbReference>
<dbReference type="PANTHER" id="PTHR45626:SF12">
    <property type="entry name" value="DNA REPAIR PROTEIN RAD16"/>
    <property type="match status" value="1"/>
</dbReference>
<dbReference type="InterPro" id="IPR017907">
    <property type="entry name" value="Znf_RING_CS"/>
</dbReference>
<protein>
    <recommendedName>
        <fullName evidence="17">DNA repair protein RAD16</fullName>
    </recommendedName>
</protein>
<evidence type="ECO:0000256" key="4">
    <source>
        <dbReference type="ARBA" id="ARBA00022741"/>
    </source>
</evidence>
<dbReference type="InterPro" id="IPR002464">
    <property type="entry name" value="DNA/RNA_helicase_DEAH_CS"/>
</dbReference>
<dbReference type="Proteomes" id="UP000803844">
    <property type="component" value="Unassembled WGS sequence"/>
</dbReference>
<comment type="similarity">
    <text evidence="2">Belongs to the SNF2/RAD54 helicase family.</text>
</comment>
<evidence type="ECO:0000259" key="13">
    <source>
        <dbReference type="PROSITE" id="PS51192"/>
    </source>
</evidence>
<evidence type="ECO:0000256" key="5">
    <source>
        <dbReference type="ARBA" id="ARBA00022771"/>
    </source>
</evidence>
<dbReference type="SUPFAM" id="SSF57850">
    <property type="entry name" value="RING/U-box"/>
    <property type="match status" value="1"/>
</dbReference>
<dbReference type="Gene3D" id="3.40.50.10810">
    <property type="entry name" value="Tandem AAA-ATPase domain"/>
    <property type="match status" value="1"/>
</dbReference>
<comment type="caution">
    <text evidence="15">The sequence shown here is derived from an EMBL/GenBank/DDBJ whole genome shotgun (WGS) entry which is preliminary data.</text>
</comment>
<dbReference type="OrthoDB" id="448448at2759"/>
<feature type="domain" description="Helicase ATP-binding" evidence="13">
    <location>
        <begin position="107"/>
        <end position="285"/>
    </location>
</feature>
<dbReference type="SUPFAM" id="SSF52540">
    <property type="entry name" value="P-loop containing nucleoside triphosphate hydrolases"/>
    <property type="match status" value="2"/>
</dbReference>
<dbReference type="GO" id="GO:0005634">
    <property type="term" value="C:nucleus"/>
    <property type="evidence" value="ECO:0007669"/>
    <property type="project" value="UniProtKB-SubCell"/>
</dbReference>
<dbReference type="Pfam" id="PF00097">
    <property type="entry name" value="zf-C3HC4"/>
    <property type="match status" value="1"/>
</dbReference>
<dbReference type="InterPro" id="IPR018957">
    <property type="entry name" value="Znf_C3HC4_RING-type"/>
</dbReference>
<dbReference type="PROSITE" id="PS51192">
    <property type="entry name" value="HELICASE_ATP_BIND_1"/>
    <property type="match status" value="1"/>
</dbReference>
<evidence type="ECO:0000256" key="3">
    <source>
        <dbReference type="ARBA" id="ARBA00022723"/>
    </source>
</evidence>
<dbReference type="InterPro" id="IPR014001">
    <property type="entry name" value="Helicase_ATP-bd"/>
</dbReference>
<dbReference type="InterPro" id="IPR000330">
    <property type="entry name" value="SNF2_N"/>
</dbReference>
<evidence type="ECO:0000256" key="1">
    <source>
        <dbReference type="ARBA" id="ARBA00004123"/>
    </source>
</evidence>
<feature type="region of interest" description="Disordered" evidence="11">
    <location>
        <begin position="1"/>
        <end position="58"/>
    </location>
</feature>
<dbReference type="InterPro" id="IPR001650">
    <property type="entry name" value="Helicase_C-like"/>
</dbReference>
<dbReference type="SMART" id="SM00487">
    <property type="entry name" value="DEXDc"/>
    <property type="match status" value="1"/>
</dbReference>
<keyword evidence="5 10" id="KW-0863">Zinc-finger</keyword>
<dbReference type="InterPro" id="IPR027417">
    <property type="entry name" value="P-loop_NTPase"/>
</dbReference>
<keyword evidence="4" id="KW-0547">Nucleotide-binding</keyword>
<dbReference type="AlphaFoldDB" id="A0A9P4YD89"/>
<dbReference type="PANTHER" id="PTHR45626">
    <property type="entry name" value="TRANSCRIPTION TERMINATION FACTOR 2-RELATED"/>
    <property type="match status" value="1"/>
</dbReference>
<keyword evidence="16" id="KW-1185">Reference proteome</keyword>
<evidence type="ECO:0000256" key="7">
    <source>
        <dbReference type="ARBA" id="ARBA00022806"/>
    </source>
</evidence>
<evidence type="ECO:0000313" key="16">
    <source>
        <dbReference type="Proteomes" id="UP000803844"/>
    </source>
</evidence>
<keyword evidence="6" id="KW-0378">Hydrolase</keyword>
<dbReference type="PROSITE" id="PS50089">
    <property type="entry name" value="ZF_RING_2"/>
    <property type="match status" value="1"/>
</dbReference>
<keyword evidence="9" id="KW-0067">ATP-binding</keyword>
<dbReference type="InterPro" id="IPR013083">
    <property type="entry name" value="Znf_RING/FYVE/PHD"/>
</dbReference>
<dbReference type="Gene3D" id="3.40.50.300">
    <property type="entry name" value="P-loop containing nucleotide triphosphate hydrolases"/>
    <property type="match status" value="1"/>
</dbReference>
<evidence type="ECO:0000259" key="14">
    <source>
        <dbReference type="PROSITE" id="PS51194"/>
    </source>
</evidence>
<dbReference type="Pfam" id="PF00176">
    <property type="entry name" value="SNF2-rel_dom"/>
    <property type="match status" value="1"/>
</dbReference>
<dbReference type="SMART" id="SM00490">
    <property type="entry name" value="HELICc"/>
    <property type="match status" value="1"/>
</dbReference>
<organism evidence="15 16">
    <name type="scientific">Cryphonectria parasitica (strain ATCC 38755 / EP155)</name>
    <dbReference type="NCBI Taxonomy" id="660469"/>
    <lineage>
        <taxon>Eukaryota</taxon>
        <taxon>Fungi</taxon>
        <taxon>Dikarya</taxon>
        <taxon>Ascomycota</taxon>
        <taxon>Pezizomycotina</taxon>
        <taxon>Sordariomycetes</taxon>
        <taxon>Sordariomycetidae</taxon>
        <taxon>Diaporthales</taxon>
        <taxon>Cryphonectriaceae</taxon>
        <taxon>Cryphonectria-Endothia species complex</taxon>
        <taxon>Cryphonectria</taxon>
    </lineage>
</organism>
<dbReference type="GO" id="GO:0016787">
    <property type="term" value="F:hydrolase activity"/>
    <property type="evidence" value="ECO:0007669"/>
    <property type="project" value="UniProtKB-KW"/>
</dbReference>
<reference evidence="15" key="1">
    <citation type="journal article" date="2020" name="Phytopathology">
        <title>Genome sequence of the chestnut blight fungus Cryphonectria parasitica EP155: A fundamental resource for an archetypical invasive plant pathogen.</title>
        <authorList>
            <person name="Crouch J.A."/>
            <person name="Dawe A."/>
            <person name="Aerts A."/>
            <person name="Barry K."/>
            <person name="Churchill A.C.L."/>
            <person name="Grimwood J."/>
            <person name="Hillman B."/>
            <person name="Milgroom M.G."/>
            <person name="Pangilinan J."/>
            <person name="Smith M."/>
            <person name="Salamov A."/>
            <person name="Schmutz J."/>
            <person name="Yadav J."/>
            <person name="Grigoriev I.V."/>
            <person name="Nuss D."/>
        </authorList>
    </citation>
    <scope>NUCLEOTIDE SEQUENCE</scope>
    <source>
        <strain evidence="15">EP155</strain>
    </source>
</reference>
<evidence type="ECO:0000256" key="10">
    <source>
        <dbReference type="PROSITE-ProRule" id="PRU00175"/>
    </source>
</evidence>
<dbReference type="GeneID" id="63833550"/>
<dbReference type="PROSITE" id="PS51194">
    <property type="entry name" value="HELICASE_CTER"/>
    <property type="match status" value="1"/>
</dbReference>
<keyword evidence="3" id="KW-0479">Metal-binding</keyword>
<sequence>MDAASSKGYEDTDDLSDLTSLLSDDEDAADQPSRIRGASRRGFSAYKNKKGQDTVRGKLETNHPLLKTMWDDLEKMKRLNAGKAEQPKTISRHLKPFQLEGLAWMKAMEQTKWKGGLLGDEMGLGKTIQAVSLIMSDYPAKQPTLVLVPPVALMQWVSEIDSYTDGTLKTLVYHGTNPKAKAKSVKELKKYDVIMMSYNSLESLYRKQEKGFRRKDGLHKEKSLIHSIHFHRVILDEAHCIKTRTTMTAKACFALKVEYRWCLTGTPLQNRIGEFFSLIRFLNIRPFASYFCKHCPCESINWDMNDEHVCKSCKHSAMQHISVFNQELLNPIQRYGNFGPGKEAFQKLRMMTDRIMLRRLKKDHTNSMDLPVKEIFVDRQFFGAAENDFANSIMTNGRRNFDTYVAQGVLLNNYANIFGLIMQMRQVADHPDLILKKNAAEGQNVLQCIICDEPAEEAIRSRCKHDFCRACAKAYLNSQDQPDCPRCHIPLSIDLEQPEIEQDETLVRKSSIINRIKMEKWTSSSKIELLVRELHKLRSDKATHKSIIFSQFTTMLQLIEWRLRRAGISTVMLDGSMTPAQRAASINHFMTNVDVECFLVSLKAGGVALNLTEASHVFIVDPWWNPAAEWQSADRCHRIGQTRPCTITRLCIEDSVESRMVLLQEKKTNMINSTINSDDTAMESLSPEDLQFLFRGS</sequence>
<dbReference type="PROSITE" id="PS00690">
    <property type="entry name" value="DEAH_ATP_HELICASE"/>
    <property type="match status" value="1"/>
</dbReference>
<evidence type="ECO:0000256" key="2">
    <source>
        <dbReference type="ARBA" id="ARBA00007025"/>
    </source>
</evidence>
<dbReference type="GO" id="GO:0008094">
    <property type="term" value="F:ATP-dependent activity, acting on DNA"/>
    <property type="evidence" value="ECO:0007669"/>
    <property type="project" value="TreeGrafter"/>
</dbReference>
<dbReference type="SMART" id="SM00184">
    <property type="entry name" value="RING"/>
    <property type="match status" value="1"/>
</dbReference>
<evidence type="ECO:0000256" key="6">
    <source>
        <dbReference type="ARBA" id="ARBA00022801"/>
    </source>
</evidence>
<evidence type="ECO:0000256" key="8">
    <source>
        <dbReference type="ARBA" id="ARBA00022833"/>
    </source>
</evidence>
<gene>
    <name evidence="15" type="ORF">M406DRAFT_246728</name>
</gene>
<proteinExistence type="inferred from homology"/>
<accession>A0A9P4YD89</accession>
<keyword evidence="7" id="KW-0347">Helicase</keyword>
<comment type="subcellular location">
    <subcellularLocation>
        <location evidence="1">Nucleus</location>
    </subcellularLocation>
</comment>
<evidence type="ECO:0000313" key="15">
    <source>
        <dbReference type="EMBL" id="KAF3770921.1"/>
    </source>
</evidence>
<dbReference type="Gene3D" id="3.30.40.10">
    <property type="entry name" value="Zinc/RING finger domain, C3HC4 (zinc finger)"/>
    <property type="match status" value="1"/>
</dbReference>